<evidence type="ECO:0000313" key="3">
    <source>
        <dbReference type="Proteomes" id="UP000749040"/>
    </source>
</evidence>
<feature type="region of interest" description="Disordered" evidence="1">
    <location>
        <begin position="42"/>
        <end position="81"/>
    </location>
</feature>
<proteinExistence type="predicted"/>
<dbReference type="Proteomes" id="UP000749040">
    <property type="component" value="Unassembled WGS sequence"/>
</dbReference>
<comment type="caution">
    <text evidence="2">The sequence shown here is derived from an EMBL/GenBank/DDBJ whole genome shotgun (WGS) entry which is preliminary data.</text>
</comment>
<name>A0ABS2TXR0_9ACTN</name>
<gene>
    <name evidence="2" type="ORF">ITX44_19695</name>
</gene>
<evidence type="ECO:0000313" key="2">
    <source>
        <dbReference type="EMBL" id="MBM9506738.1"/>
    </source>
</evidence>
<protein>
    <submittedName>
        <fullName evidence="2">Uncharacterized protein</fullName>
    </submittedName>
</protein>
<keyword evidence="3" id="KW-1185">Reference proteome</keyword>
<organism evidence="2 3">
    <name type="scientific">Actinacidiphila acididurans</name>
    <dbReference type="NCBI Taxonomy" id="2784346"/>
    <lineage>
        <taxon>Bacteria</taxon>
        <taxon>Bacillati</taxon>
        <taxon>Actinomycetota</taxon>
        <taxon>Actinomycetes</taxon>
        <taxon>Kitasatosporales</taxon>
        <taxon>Streptomycetaceae</taxon>
        <taxon>Actinacidiphila</taxon>
    </lineage>
</organism>
<reference evidence="2 3" key="1">
    <citation type="submission" date="2021-01" db="EMBL/GenBank/DDBJ databases">
        <title>Streptomyces acididurans sp. nov., isolated from a peat swamp forest soil.</title>
        <authorList>
            <person name="Chantavorakit T."/>
            <person name="Duangmal K."/>
        </authorList>
    </citation>
    <scope>NUCLEOTIDE SEQUENCE [LARGE SCALE GENOMIC DNA]</scope>
    <source>
        <strain evidence="2 3">KK5PA1</strain>
    </source>
</reference>
<dbReference type="EMBL" id="JADKYB010000010">
    <property type="protein sequence ID" value="MBM9506738.1"/>
    <property type="molecule type" value="Genomic_DNA"/>
</dbReference>
<feature type="compositionally biased region" description="Low complexity" evidence="1">
    <location>
        <begin position="50"/>
        <end position="81"/>
    </location>
</feature>
<sequence>MGALDWFPGNDRKLAADCVGPESASGEAPRWLCERHRSHGIPKAAAAGQAPESAVPASEAAADSEAAEAAGGTPAGPAAFE</sequence>
<dbReference type="RefSeq" id="WP_205358610.1">
    <property type="nucleotide sequence ID" value="NZ_JADKYB010000010.1"/>
</dbReference>
<evidence type="ECO:0000256" key="1">
    <source>
        <dbReference type="SAM" id="MobiDB-lite"/>
    </source>
</evidence>
<accession>A0ABS2TXR0</accession>